<reference evidence="1 2" key="1">
    <citation type="submission" date="2017-07" db="EMBL/GenBank/DDBJ databases">
        <authorList>
            <person name="Talla V."/>
            <person name="Backstrom N."/>
        </authorList>
    </citation>
    <scope>NUCLEOTIDE SEQUENCE [LARGE SCALE GENOMIC DNA]</scope>
</reference>
<dbReference type="InterPro" id="IPR036339">
    <property type="entry name" value="PUB-like_dom_sf"/>
</dbReference>
<name>A0A5E4R4B2_9NEOP</name>
<organism evidence="1 2">
    <name type="scientific">Leptidea sinapis</name>
    <dbReference type="NCBI Taxonomy" id="189913"/>
    <lineage>
        <taxon>Eukaryota</taxon>
        <taxon>Metazoa</taxon>
        <taxon>Ecdysozoa</taxon>
        <taxon>Arthropoda</taxon>
        <taxon>Hexapoda</taxon>
        <taxon>Insecta</taxon>
        <taxon>Pterygota</taxon>
        <taxon>Neoptera</taxon>
        <taxon>Endopterygota</taxon>
        <taxon>Lepidoptera</taxon>
        <taxon>Glossata</taxon>
        <taxon>Ditrysia</taxon>
        <taxon>Papilionoidea</taxon>
        <taxon>Pieridae</taxon>
        <taxon>Dismorphiinae</taxon>
        <taxon>Leptidea</taxon>
    </lineage>
</organism>
<dbReference type="Proteomes" id="UP000324832">
    <property type="component" value="Unassembled WGS sequence"/>
</dbReference>
<keyword evidence="2" id="KW-1185">Reference proteome</keyword>
<dbReference type="InterPro" id="IPR038765">
    <property type="entry name" value="Papain-like_cys_pep_sf"/>
</dbReference>
<evidence type="ECO:0000313" key="1">
    <source>
        <dbReference type="EMBL" id="VVD04824.1"/>
    </source>
</evidence>
<dbReference type="Gene3D" id="3.10.620.30">
    <property type="match status" value="1"/>
</dbReference>
<dbReference type="AlphaFoldDB" id="A0A5E4R4B2"/>
<dbReference type="Gene3D" id="1.20.58.2190">
    <property type="match status" value="1"/>
</dbReference>
<sequence>MEDMARLALVEQGLKVAQNFGSVLCELLHNIDDILEYPYNNEFRTLKSDIIKDSLNCEAFKEYLKYIGFQAKQSGEFIYPKEECISKLRQAKEAIERKISLCCDPQTYTKIKIIPKSKKGTVDCSLKPVYVLKTNNKLLHHVQHLFNDVLKYEDKKLQQKARDLVPLVTLKLRALERMRAHQKKIKLGETKEHDMTFETALLLELMGWFKHRFFRWVNAPPCNDCGEVTEFLHITQFYWKSEVCDSEVVPHDARSHSFPT</sequence>
<accession>A0A5E4R4B2</accession>
<protein>
    <submittedName>
        <fullName evidence="1">Uncharacterized protein</fullName>
    </submittedName>
</protein>
<proteinExistence type="predicted"/>
<dbReference type="SUPFAM" id="SSF54001">
    <property type="entry name" value="Cysteine proteinases"/>
    <property type="match status" value="1"/>
</dbReference>
<evidence type="ECO:0000313" key="2">
    <source>
        <dbReference type="Proteomes" id="UP000324832"/>
    </source>
</evidence>
<dbReference type="EMBL" id="FZQP02006899">
    <property type="protein sequence ID" value="VVD04824.1"/>
    <property type="molecule type" value="Genomic_DNA"/>
</dbReference>
<dbReference type="SUPFAM" id="SSF143503">
    <property type="entry name" value="PUG domain-like"/>
    <property type="match status" value="1"/>
</dbReference>
<gene>
    <name evidence="1" type="ORF">LSINAPIS_LOCUS14500</name>
</gene>